<dbReference type="Pfam" id="PF16363">
    <property type="entry name" value="GDP_Man_Dehyd"/>
    <property type="match status" value="1"/>
</dbReference>
<name>A0A8J6NLD3_9CHLR</name>
<protein>
    <submittedName>
        <fullName evidence="3">GDP-mannose 4,6-dehydratase</fullName>
    </submittedName>
</protein>
<accession>A0A8J6NLD3</accession>
<dbReference type="Gene3D" id="3.40.50.720">
    <property type="entry name" value="NAD(P)-binding Rossmann-like Domain"/>
    <property type="match status" value="1"/>
</dbReference>
<comment type="caution">
    <text evidence="3">The sequence shown here is derived from an EMBL/GenBank/DDBJ whole genome shotgun (WGS) entry which is preliminary data.</text>
</comment>
<dbReference type="AlphaFoldDB" id="A0A8J6NLD3"/>
<dbReference type="PANTHER" id="PTHR43574">
    <property type="entry name" value="EPIMERASE-RELATED"/>
    <property type="match status" value="1"/>
</dbReference>
<feature type="domain" description="NAD(P)-binding" evidence="2">
    <location>
        <begin position="5"/>
        <end position="306"/>
    </location>
</feature>
<evidence type="ECO:0000259" key="2">
    <source>
        <dbReference type="Pfam" id="PF16363"/>
    </source>
</evidence>
<evidence type="ECO:0000256" key="1">
    <source>
        <dbReference type="ARBA" id="ARBA00023027"/>
    </source>
</evidence>
<keyword evidence="1" id="KW-0520">NAD</keyword>
<evidence type="ECO:0000313" key="3">
    <source>
        <dbReference type="EMBL" id="MBC8335176.1"/>
    </source>
</evidence>
<sequence length="327" mass="36266">MSNYIVTGAAGFIGSRVSQLLIVKGHSVIGIDNMNDAYDVRIKEFRLKQLMPLEKFTFARKDISNWEEVKSIAESSPQIDGIINLAARAGVRASTEVPFGMLASNTTGALSMLELCRHYDIPKIIQASTSSIYGANPPYPTPETANSDRPLQAYAASKKGAEALCHSYHHLFGVDVSIVRFFTVYGPAGRPDLAMFRFIQWITEGRTLHLNGDGEQSRGFTYLDDIASGIVLALKPLGYEIINLGGHEVITINDLIALTEELVGKKAMIENHPAHPADMRQNWADVTKAREMLGWEPRVGLREGMQILVDWYNQERDWAKDIETGSL</sequence>
<organism evidence="3 4">
    <name type="scientific">Candidatus Desulfolinea nitratireducens</name>
    <dbReference type="NCBI Taxonomy" id="2841698"/>
    <lineage>
        <taxon>Bacteria</taxon>
        <taxon>Bacillati</taxon>
        <taxon>Chloroflexota</taxon>
        <taxon>Anaerolineae</taxon>
        <taxon>Anaerolineales</taxon>
        <taxon>Anaerolineales incertae sedis</taxon>
        <taxon>Candidatus Desulfolinea</taxon>
    </lineage>
</organism>
<dbReference type="PRINTS" id="PR01713">
    <property type="entry name" value="NUCEPIMERASE"/>
</dbReference>
<dbReference type="EMBL" id="JACNJN010000093">
    <property type="protein sequence ID" value="MBC8335176.1"/>
    <property type="molecule type" value="Genomic_DNA"/>
</dbReference>
<dbReference type="SUPFAM" id="SSF51735">
    <property type="entry name" value="NAD(P)-binding Rossmann-fold domains"/>
    <property type="match status" value="1"/>
</dbReference>
<dbReference type="InterPro" id="IPR036291">
    <property type="entry name" value="NAD(P)-bd_dom_sf"/>
</dbReference>
<dbReference type="Proteomes" id="UP000614469">
    <property type="component" value="Unassembled WGS sequence"/>
</dbReference>
<dbReference type="InterPro" id="IPR016040">
    <property type="entry name" value="NAD(P)-bd_dom"/>
</dbReference>
<gene>
    <name evidence="3" type="ORF">H8E29_07930</name>
</gene>
<evidence type="ECO:0000313" key="4">
    <source>
        <dbReference type="Proteomes" id="UP000614469"/>
    </source>
</evidence>
<reference evidence="3 4" key="1">
    <citation type="submission" date="2020-08" db="EMBL/GenBank/DDBJ databases">
        <title>Bridging the membrane lipid divide: bacteria of the FCB group superphylum have the potential to synthesize archaeal ether lipids.</title>
        <authorList>
            <person name="Villanueva L."/>
            <person name="Von Meijenfeldt F.A.B."/>
            <person name="Westbye A.B."/>
            <person name="Yadav S."/>
            <person name="Hopmans E.C."/>
            <person name="Dutilh B.E."/>
            <person name="Sinninghe Damste J.S."/>
        </authorList>
    </citation>
    <scope>NUCLEOTIDE SEQUENCE [LARGE SCALE GENOMIC DNA]</scope>
    <source>
        <strain evidence="3">NIOZ-UU36</strain>
    </source>
</reference>
<proteinExistence type="predicted"/>